<accession>A0A9W8JX42</accession>
<comment type="caution">
    <text evidence="1">The sequence shown here is derived from an EMBL/GenBank/DDBJ whole genome shotgun (WGS) entry which is preliminary data.</text>
</comment>
<sequence length="80" mass="9094">MQAVEEATYDRIIHGMKNIALISTVDKDEVKVSLHGVNLTTLNDTTALHQQFLITLWVLYEDKKMHYSAMACYVALRNAP</sequence>
<gene>
    <name evidence="1" type="ORF">NLJ89_g7284</name>
</gene>
<proteinExistence type="predicted"/>
<organism evidence="1 2">
    <name type="scientific">Agrocybe chaxingu</name>
    <dbReference type="NCBI Taxonomy" id="84603"/>
    <lineage>
        <taxon>Eukaryota</taxon>
        <taxon>Fungi</taxon>
        <taxon>Dikarya</taxon>
        <taxon>Basidiomycota</taxon>
        <taxon>Agaricomycotina</taxon>
        <taxon>Agaricomycetes</taxon>
        <taxon>Agaricomycetidae</taxon>
        <taxon>Agaricales</taxon>
        <taxon>Agaricineae</taxon>
        <taxon>Strophariaceae</taxon>
        <taxon>Agrocybe</taxon>
    </lineage>
</organism>
<dbReference type="EMBL" id="JANKHO010000854">
    <property type="protein sequence ID" value="KAJ3505686.1"/>
    <property type="molecule type" value="Genomic_DNA"/>
</dbReference>
<dbReference type="Proteomes" id="UP001148786">
    <property type="component" value="Unassembled WGS sequence"/>
</dbReference>
<protein>
    <submittedName>
        <fullName evidence="1">Uncharacterized protein</fullName>
    </submittedName>
</protein>
<reference evidence="1" key="1">
    <citation type="submission" date="2022-07" db="EMBL/GenBank/DDBJ databases">
        <title>Genome Sequence of Agrocybe chaxingu.</title>
        <authorList>
            <person name="Buettner E."/>
        </authorList>
    </citation>
    <scope>NUCLEOTIDE SEQUENCE</scope>
    <source>
        <strain evidence="1">MP-N11</strain>
    </source>
</reference>
<dbReference type="AlphaFoldDB" id="A0A9W8JX42"/>
<evidence type="ECO:0000313" key="2">
    <source>
        <dbReference type="Proteomes" id="UP001148786"/>
    </source>
</evidence>
<evidence type="ECO:0000313" key="1">
    <source>
        <dbReference type="EMBL" id="KAJ3505686.1"/>
    </source>
</evidence>
<name>A0A9W8JX42_9AGAR</name>
<keyword evidence="2" id="KW-1185">Reference proteome</keyword>